<organism evidence="1 2">
    <name type="scientific">Heliocybe sulcata</name>
    <dbReference type="NCBI Taxonomy" id="5364"/>
    <lineage>
        <taxon>Eukaryota</taxon>
        <taxon>Fungi</taxon>
        <taxon>Dikarya</taxon>
        <taxon>Basidiomycota</taxon>
        <taxon>Agaricomycotina</taxon>
        <taxon>Agaricomycetes</taxon>
        <taxon>Gloeophyllales</taxon>
        <taxon>Gloeophyllaceae</taxon>
        <taxon>Heliocybe</taxon>
    </lineage>
</organism>
<keyword evidence="2" id="KW-1185">Reference proteome</keyword>
<name>A0A5C3N198_9AGAM</name>
<evidence type="ECO:0000313" key="1">
    <source>
        <dbReference type="EMBL" id="TFK50953.1"/>
    </source>
</evidence>
<evidence type="ECO:0000313" key="2">
    <source>
        <dbReference type="Proteomes" id="UP000305948"/>
    </source>
</evidence>
<accession>A0A5C3N198</accession>
<proteinExistence type="predicted"/>
<dbReference type="Proteomes" id="UP000305948">
    <property type="component" value="Unassembled WGS sequence"/>
</dbReference>
<protein>
    <submittedName>
        <fullName evidence="1">Uncharacterized protein</fullName>
    </submittedName>
</protein>
<sequence length="251" mass="28752">MPHILQGSPPDILILYCTHPLDPSTIQALKSDFALAANDRYNPLVKLHISERTDFQGYSPEEIRRQLEREGLGQDGIHGNDFLVADEQTNRDNSVVYASRWARRDDFYPGALVESPDWPKEGKLPFLHKLRIHMHYAPVLWVNLSIANVGIPESYKYPFDPNEPLTTVEDGGADWRKEPPPPAYVSASPRSYIVSDDPEDTGIFMPRPPRVYRLTEEAAERLGLVPRWSVGWHAKQDPEEHMQFAQNWKTE</sequence>
<dbReference type="OrthoDB" id="3193243at2759"/>
<dbReference type="EMBL" id="ML213512">
    <property type="protein sequence ID" value="TFK50953.1"/>
    <property type="molecule type" value="Genomic_DNA"/>
</dbReference>
<gene>
    <name evidence="1" type="ORF">OE88DRAFT_1735682</name>
</gene>
<reference evidence="1 2" key="1">
    <citation type="journal article" date="2019" name="Nat. Ecol. Evol.">
        <title>Megaphylogeny resolves global patterns of mushroom evolution.</title>
        <authorList>
            <person name="Varga T."/>
            <person name="Krizsan K."/>
            <person name="Foldi C."/>
            <person name="Dima B."/>
            <person name="Sanchez-Garcia M."/>
            <person name="Sanchez-Ramirez S."/>
            <person name="Szollosi G.J."/>
            <person name="Szarkandi J.G."/>
            <person name="Papp V."/>
            <person name="Albert L."/>
            <person name="Andreopoulos W."/>
            <person name="Angelini C."/>
            <person name="Antonin V."/>
            <person name="Barry K.W."/>
            <person name="Bougher N.L."/>
            <person name="Buchanan P."/>
            <person name="Buyck B."/>
            <person name="Bense V."/>
            <person name="Catcheside P."/>
            <person name="Chovatia M."/>
            <person name="Cooper J."/>
            <person name="Damon W."/>
            <person name="Desjardin D."/>
            <person name="Finy P."/>
            <person name="Geml J."/>
            <person name="Haridas S."/>
            <person name="Hughes K."/>
            <person name="Justo A."/>
            <person name="Karasinski D."/>
            <person name="Kautmanova I."/>
            <person name="Kiss B."/>
            <person name="Kocsube S."/>
            <person name="Kotiranta H."/>
            <person name="LaButti K.M."/>
            <person name="Lechner B.E."/>
            <person name="Liimatainen K."/>
            <person name="Lipzen A."/>
            <person name="Lukacs Z."/>
            <person name="Mihaltcheva S."/>
            <person name="Morgado L.N."/>
            <person name="Niskanen T."/>
            <person name="Noordeloos M.E."/>
            <person name="Ohm R.A."/>
            <person name="Ortiz-Santana B."/>
            <person name="Ovrebo C."/>
            <person name="Racz N."/>
            <person name="Riley R."/>
            <person name="Savchenko A."/>
            <person name="Shiryaev A."/>
            <person name="Soop K."/>
            <person name="Spirin V."/>
            <person name="Szebenyi C."/>
            <person name="Tomsovsky M."/>
            <person name="Tulloss R.E."/>
            <person name="Uehling J."/>
            <person name="Grigoriev I.V."/>
            <person name="Vagvolgyi C."/>
            <person name="Papp T."/>
            <person name="Martin F.M."/>
            <person name="Miettinen O."/>
            <person name="Hibbett D.S."/>
            <person name="Nagy L.G."/>
        </authorList>
    </citation>
    <scope>NUCLEOTIDE SEQUENCE [LARGE SCALE GENOMIC DNA]</scope>
    <source>
        <strain evidence="1 2">OMC1185</strain>
    </source>
</reference>
<dbReference type="AlphaFoldDB" id="A0A5C3N198"/>